<evidence type="ECO:0000256" key="10">
    <source>
        <dbReference type="SAM" id="MobiDB-lite"/>
    </source>
</evidence>
<dbReference type="GO" id="GO:0005524">
    <property type="term" value="F:ATP binding"/>
    <property type="evidence" value="ECO:0007669"/>
    <property type="project" value="UniProtKB-KW"/>
</dbReference>
<evidence type="ECO:0000259" key="14">
    <source>
        <dbReference type="Pfam" id="PF23539"/>
    </source>
</evidence>
<comment type="catalytic activity">
    <reaction evidence="1">
        <text>ATP + protein L-histidine = ADP + protein N-phospho-L-histidine.</text>
        <dbReference type="EC" id="2.7.13.3"/>
    </reaction>
</comment>
<evidence type="ECO:0000256" key="7">
    <source>
        <dbReference type="ARBA" id="ARBA00022840"/>
    </source>
</evidence>
<evidence type="ECO:0000256" key="4">
    <source>
        <dbReference type="ARBA" id="ARBA00022679"/>
    </source>
</evidence>
<evidence type="ECO:0000313" key="15">
    <source>
        <dbReference type="EMBL" id="NKZ07769.1"/>
    </source>
</evidence>
<dbReference type="GO" id="GO:0000155">
    <property type="term" value="F:phosphorelay sensor kinase activity"/>
    <property type="evidence" value="ECO:0007669"/>
    <property type="project" value="InterPro"/>
</dbReference>
<dbReference type="Gene3D" id="3.30.565.10">
    <property type="entry name" value="Histidine kinase-like ATPase, C-terminal domain"/>
    <property type="match status" value="1"/>
</dbReference>
<dbReference type="InterPro" id="IPR011712">
    <property type="entry name" value="Sig_transdc_His_kin_sub3_dim/P"/>
</dbReference>
<dbReference type="PANTHER" id="PTHR24421">
    <property type="entry name" value="NITRATE/NITRITE SENSOR PROTEIN NARX-RELATED"/>
    <property type="match status" value="1"/>
</dbReference>
<keyword evidence="16" id="KW-1185">Reference proteome</keyword>
<dbReference type="SUPFAM" id="SSF55874">
    <property type="entry name" value="ATPase domain of HSP90 chaperone/DNA topoisomerase II/histidine kinase"/>
    <property type="match status" value="1"/>
</dbReference>
<dbReference type="CDD" id="cd16917">
    <property type="entry name" value="HATPase_UhpB-NarQ-NarX-like"/>
    <property type="match status" value="1"/>
</dbReference>
<evidence type="ECO:0000256" key="5">
    <source>
        <dbReference type="ARBA" id="ARBA00022741"/>
    </source>
</evidence>
<keyword evidence="8" id="KW-0902">Two-component regulatory system</keyword>
<dbReference type="Pfam" id="PF23539">
    <property type="entry name" value="DUF7134"/>
    <property type="match status" value="1"/>
</dbReference>
<dbReference type="GO" id="GO:0046983">
    <property type="term" value="F:protein dimerization activity"/>
    <property type="evidence" value="ECO:0007669"/>
    <property type="project" value="InterPro"/>
</dbReference>
<evidence type="ECO:0000256" key="8">
    <source>
        <dbReference type="ARBA" id="ARBA00023012"/>
    </source>
</evidence>
<keyword evidence="4" id="KW-0808">Transferase</keyword>
<keyword evidence="5" id="KW-0547">Nucleotide-binding</keyword>
<keyword evidence="11" id="KW-0812">Transmembrane</keyword>
<feature type="transmembrane region" description="Helical" evidence="11">
    <location>
        <begin position="179"/>
        <end position="198"/>
    </location>
</feature>
<organism evidence="15 16">
    <name type="scientific">Actinomadura latina</name>
    <dbReference type="NCBI Taxonomy" id="163603"/>
    <lineage>
        <taxon>Bacteria</taxon>
        <taxon>Bacillati</taxon>
        <taxon>Actinomycetota</taxon>
        <taxon>Actinomycetes</taxon>
        <taxon>Streptosporangiales</taxon>
        <taxon>Thermomonosporaceae</taxon>
        <taxon>Actinomadura</taxon>
    </lineage>
</organism>
<feature type="transmembrane region" description="Helical" evidence="11">
    <location>
        <begin position="58"/>
        <end position="77"/>
    </location>
</feature>
<keyword evidence="7" id="KW-0067">ATP-binding</keyword>
<dbReference type="AlphaFoldDB" id="A0A846Z454"/>
<dbReference type="Gene3D" id="1.20.5.1930">
    <property type="match status" value="1"/>
</dbReference>
<feature type="transmembrane region" description="Helical" evidence="11">
    <location>
        <begin position="110"/>
        <end position="126"/>
    </location>
</feature>
<evidence type="ECO:0000259" key="13">
    <source>
        <dbReference type="Pfam" id="PF07730"/>
    </source>
</evidence>
<dbReference type="GO" id="GO:0016020">
    <property type="term" value="C:membrane"/>
    <property type="evidence" value="ECO:0007669"/>
    <property type="project" value="InterPro"/>
</dbReference>
<keyword evidence="6 15" id="KW-0418">Kinase</keyword>
<evidence type="ECO:0000256" key="1">
    <source>
        <dbReference type="ARBA" id="ARBA00000085"/>
    </source>
</evidence>
<protein>
    <recommendedName>
        <fullName evidence="2">histidine kinase</fullName>
        <ecNumber evidence="2">2.7.13.3</ecNumber>
    </recommendedName>
</protein>
<dbReference type="InterPro" id="IPR036890">
    <property type="entry name" value="HATPase_C_sf"/>
</dbReference>
<dbReference type="EMBL" id="JAAXPI010000062">
    <property type="protein sequence ID" value="NKZ07769.1"/>
    <property type="molecule type" value="Genomic_DNA"/>
</dbReference>
<evidence type="ECO:0000256" key="2">
    <source>
        <dbReference type="ARBA" id="ARBA00012438"/>
    </source>
</evidence>
<feature type="region of interest" description="Disordered" evidence="10">
    <location>
        <begin position="376"/>
        <end position="400"/>
    </location>
</feature>
<evidence type="ECO:0000313" key="16">
    <source>
        <dbReference type="Proteomes" id="UP000579250"/>
    </source>
</evidence>
<evidence type="ECO:0000256" key="11">
    <source>
        <dbReference type="SAM" id="Phobius"/>
    </source>
</evidence>
<dbReference type="Proteomes" id="UP000579250">
    <property type="component" value="Unassembled WGS sequence"/>
</dbReference>
<dbReference type="PANTHER" id="PTHR24421:SF10">
    <property type="entry name" value="NITRATE_NITRITE SENSOR PROTEIN NARQ"/>
    <property type="match status" value="1"/>
</dbReference>
<keyword evidence="11" id="KW-0472">Membrane</keyword>
<feature type="domain" description="Signal transduction histidine kinase subgroup 3 dimerisation and phosphoacceptor" evidence="13">
    <location>
        <begin position="230"/>
        <end position="296"/>
    </location>
</feature>
<keyword evidence="3" id="KW-0597">Phosphoprotein</keyword>
<evidence type="ECO:0000256" key="9">
    <source>
        <dbReference type="SAM" id="Coils"/>
    </source>
</evidence>
<dbReference type="InterPro" id="IPR050482">
    <property type="entry name" value="Sensor_HK_TwoCompSys"/>
</dbReference>
<comment type="caution">
    <text evidence="15">The sequence shown here is derived from an EMBL/GenBank/DDBJ whole genome shotgun (WGS) entry which is preliminary data.</text>
</comment>
<dbReference type="Pfam" id="PF07730">
    <property type="entry name" value="HisKA_3"/>
    <property type="match status" value="1"/>
</dbReference>
<keyword evidence="9" id="KW-0175">Coiled coil</keyword>
<accession>A0A846Z454</accession>
<dbReference type="Pfam" id="PF02518">
    <property type="entry name" value="HATPase_c"/>
    <property type="match status" value="1"/>
</dbReference>
<evidence type="ECO:0000256" key="6">
    <source>
        <dbReference type="ARBA" id="ARBA00022777"/>
    </source>
</evidence>
<feature type="domain" description="DUF7134" evidence="14">
    <location>
        <begin position="59"/>
        <end position="202"/>
    </location>
</feature>
<evidence type="ECO:0000256" key="3">
    <source>
        <dbReference type="ARBA" id="ARBA00022553"/>
    </source>
</evidence>
<keyword evidence="11" id="KW-1133">Transmembrane helix</keyword>
<evidence type="ECO:0000259" key="12">
    <source>
        <dbReference type="Pfam" id="PF02518"/>
    </source>
</evidence>
<dbReference type="InterPro" id="IPR055558">
    <property type="entry name" value="DUF7134"/>
</dbReference>
<dbReference type="EC" id="2.7.13.3" evidence="2"/>
<feature type="coiled-coil region" evidence="9">
    <location>
        <begin position="205"/>
        <end position="238"/>
    </location>
</feature>
<sequence length="428" mass="45299">MRTPVRELGSSVISLHSLIVDVLHHITYLQASEPWQDGHVRLAERRDRPLRRLPEGRTADALLAAACLLLLVVIALLETHVAGRETMPARGWALIAVACGALYFRRGHPVAVAAVTLAACGIYYPATGPDGPIVITFVIGLYTAAAAGRLVTAGLLAAAAMAGTVYGDSRDDTNHLADAASFLLAGWFVAVIAIGGVVRNRRAYLREAEERARVAERGREAEARRRAVEERLRIARELHDVLGHNISLINVQATAALHGLRREPERAEDALTAIKQASKDTLREMRATLGVLRQVDEAAPVTPAPGLARLDELTNGIAAAGLTVRTEIEGGPRALPAEADLAAYRIVQEALTNVARHSTASAAVVRVGYTGEGVTVSVEDDGEPRPGAPSEDGSGIRGMRDRAESLGGTLKAGPGPDGGFTVLAHLPL</sequence>
<feature type="transmembrane region" description="Helical" evidence="11">
    <location>
        <begin position="133"/>
        <end position="159"/>
    </location>
</feature>
<name>A0A846Z454_9ACTN</name>
<gene>
    <name evidence="15" type="ORF">HGB48_29150</name>
</gene>
<reference evidence="15 16" key="1">
    <citation type="submission" date="2020-04" db="EMBL/GenBank/DDBJ databases">
        <title>MicrobeNet Type strains.</title>
        <authorList>
            <person name="Nicholson A.C."/>
        </authorList>
    </citation>
    <scope>NUCLEOTIDE SEQUENCE [LARGE SCALE GENOMIC DNA]</scope>
    <source>
        <strain evidence="15 16">ATCC BAA-277</strain>
    </source>
</reference>
<proteinExistence type="predicted"/>
<dbReference type="InterPro" id="IPR003594">
    <property type="entry name" value="HATPase_dom"/>
</dbReference>
<feature type="domain" description="Histidine kinase/HSP90-like ATPase" evidence="12">
    <location>
        <begin position="342"/>
        <end position="428"/>
    </location>
</feature>